<dbReference type="GO" id="GO:0016020">
    <property type="term" value="C:membrane"/>
    <property type="evidence" value="ECO:0007669"/>
    <property type="project" value="InterPro"/>
</dbReference>
<evidence type="ECO:0000313" key="3">
    <source>
        <dbReference type="Proteomes" id="UP000823604"/>
    </source>
</evidence>
<dbReference type="NCBIfam" id="TIGR02046">
    <property type="entry name" value="sdhC_b558_fam"/>
    <property type="match status" value="1"/>
</dbReference>
<dbReference type="InterPro" id="IPR011138">
    <property type="entry name" value="Cytochrome_b-558"/>
</dbReference>
<feature type="transmembrane region" description="Helical" evidence="1">
    <location>
        <begin position="192"/>
        <end position="212"/>
    </location>
</feature>
<feature type="transmembrane region" description="Helical" evidence="1">
    <location>
        <begin position="100"/>
        <end position="125"/>
    </location>
</feature>
<gene>
    <name evidence="2" type="ORF">IAB81_06725</name>
</gene>
<dbReference type="Proteomes" id="UP000823604">
    <property type="component" value="Unassembled WGS sequence"/>
</dbReference>
<evidence type="ECO:0000313" key="2">
    <source>
        <dbReference type="EMBL" id="MBO8473309.1"/>
    </source>
</evidence>
<keyword evidence="1" id="KW-0812">Transmembrane</keyword>
<name>A0A9D9IIB1_9BACT</name>
<proteinExistence type="predicted"/>
<keyword evidence="1" id="KW-0472">Membrane</keyword>
<feature type="transmembrane region" description="Helical" evidence="1">
    <location>
        <begin position="12"/>
        <end position="32"/>
    </location>
</feature>
<dbReference type="InterPro" id="IPR034804">
    <property type="entry name" value="SQR/QFR_C/D"/>
</dbReference>
<dbReference type="CDD" id="cd03498">
    <property type="entry name" value="SQR_TypeB_2_TM"/>
    <property type="match status" value="1"/>
</dbReference>
<feature type="transmembrane region" description="Helical" evidence="1">
    <location>
        <begin position="152"/>
        <end position="172"/>
    </location>
</feature>
<accession>A0A9D9IIB1</accession>
<dbReference type="EMBL" id="JADIMA010000066">
    <property type="protein sequence ID" value="MBO8473309.1"/>
    <property type="molecule type" value="Genomic_DNA"/>
</dbReference>
<reference evidence="2" key="1">
    <citation type="submission" date="2020-10" db="EMBL/GenBank/DDBJ databases">
        <authorList>
            <person name="Gilroy R."/>
        </authorList>
    </citation>
    <scope>NUCLEOTIDE SEQUENCE</scope>
    <source>
        <strain evidence="2">B1-8020</strain>
    </source>
</reference>
<keyword evidence="1" id="KW-1133">Transmembrane helix</keyword>
<feature type="transmembrane region" description="Helical" evidence="1">
    <location>
        <begin position="52"/>
        <end position="79"/>
    </location>
</feature>
<sequence>MATIFKSSIGKKLIMSISGLFLILFLLIHVTVNSLSLISPEAFEAGCEFMALPVITVIVPILALGFIIHIIYATVLTLGNLKARGNTRYAVPHKGASDSFAAKNMFVLGIIVLGVLAFHLTHFWADMQLQEWMGNEPEDPNGLLAQTFSSPWITVIYIIWFAALWFHLTHGFWSAFQTIGFNNMIWIKRLKVIAYIVATIIFLGFTATALAACFRANCIL</sequence>
<protein>
    <submittedName>
        <fullName evidence="2">Succinate dehydrogenase cytochrome b subunit</fullName>
    </submittedName>
</protein>
<organism evidence="2 3">
    <name type="scientific">Candidatus Merdivivens pullicola</name>
    <dbReference type="NCBI Taxonomy" id="2840872"/>
    <lineage>
        <taxon>Bacteria</taxon>
        <taxon>Pseudomonadati</taxon>
        <taxon>Bacteroidota</taxon>
        <taxon>Bacteroidia</taxon>
        <taxon>Bacteroidales</taxon>
        <taxon>Muribaculaceae</taxon>
        <taxon>Muribaculaceae incertae sedis</taxon>
        <taxon>Candidatus Merdivivens</taxon>
    </lineage>
</organism>
<dbReference type="Gene3D" id="1.20.1300.10">
    <property type="entry name" value="Fumarate reductase/succinate dehydrogenase, transmembrane subunit"/>
    <property type="match status" value="1"/>
</dbReference>
<comment type="caution">
    <text evidence="2">The sequence shown here is derived from an EMBL/GenBank/DDBJ whole genome shotgun (WGS) entry which is preliminary data.</text>
</comment>
<dbReference type="AlphaFoldDB" id="A0A9D9IIB1"/>
<reference evidence="2" key="2">
    <citation type="journal article" date="2021" name="PeerJ">
        <title>Extensive microbial diversity within the chicken gut microbiome revealed by metagenomics and culture.</title>
        <authorList>
            <person name="Gilroy R."/>
            <person name="Ravi A."/>
            <person name="Getino M."/>
            <person name="Pursley I."/>
            <person name="Horton D.L."/>
            <person name="Alikhan N.F."/>
            <person name="Baker D."/>
            <person name="Gharbi K."/>
            <person name="Hall N."/>
            <person name="Watson M."/>
            <person name="Adriaenssens E.M."/>
            <person name="Foster-Nyarko E."/>
            <person name="Jarju S."/>
            <person name="Secka A."/>
            <person name="Antonio M."/>
            <person name="Oren A."/>
            <person name="Chaudhuri R.R."/>
            <person name="La Ragione R."/>
            <person name="Hildebrand F."/>
            <person name="Pallen M.J."/>
        </authorList>
    </citation>
    <scope>NUCLEOTIDE SEQUENCE</scope>
    <source>
        <strain evidence="2">B1-8020</strain>
    </source>
</reference>
<evidence type="ECO:0000256" key="1">
    <source>
        <dbReference type="SAM" id="Phobius"/>
    </source>
</evidence>
<dbReference type="SUPFAM" id="SSF81343">
    <property type="entry name" value="Fumarate reductase respiratory complex transmembrane subunits"/>
    <property type="match status" value="1"/>
</dbReference>